<proteinExistence type="predicted"/>
<reference evidence="2" key="1">
    <citation type="submission" date="2021-11" db="EMBL/GenBank/DDBJ databases">
        <title>Australian commercial rhizobial inoculants.</title>
        <authorList>
            <person name="Kohlmeier M.G."/>
            <person name="O'Hara G.W."/>
            <person name="Colombi E."/>
            <person name="Ramsay J.P."/>
            <person name="Terpolilli J."/>
        </authorList>
    </citation>
    <scope>NUCLEOTIDE SEQUENCE</scope>
    <source>
        <strain evidence="2">CC829</strain>
    </source>
</reference>
<keyword evidence="3" id="KW-1185">Reference proteome</keyword>
<organism evidence="2 3">
    <name type="scientific">Bradyrhizobium barranii</name>
    <dbReference type="NCBI Taxonomy" id="2992140"/>
    <lineage>
        <taxon>Bacteria</taxon>
        <taxon>Pseudomonadati</taxon>
        <taxon>Pseudomonadota</taxon>
        <taxon>Alphaproteobacteria</taxon>
        <taxon>Hyphomicrobiales</taxon>
        <taxon>Nitrobacteraceae</taxon>
        <taxon>Bradyrhizobium</taxon>
    </lineage>
</organism>
<protein>
    <submittedName>
        <fullName evidence="2">Uncharacterized protein</fullName>
    </submittedName>
</protein>
<dbReference type="EMBL" id="CP088100">
    <property type="protein sequence ID" value="UFW87994.1"/>
    <property type="molecule type" value="Genomic_DNA"/>
</dbReference>
<keyword evidence="1" id="KW-0472">Membrane</keyword>
<dbReference type="SUPFAM" id="SSF103473">
    <property type="entry name" value="MFS general substrate transporter"/>
    <property type="match status" value="1"/>
</dbReference>
<feature type="transmembrane region" description="Helical" evidence="1">
    <location>
        <begin position="38"/>
        <end position="63"/>
    </location>
</feature>
<accession>A0ABY3QPQ7</accession>
<evidence type="ECO:0000313" key="2">
    <source>
        <dbReference type="EMBL" id="UFW87994.1"/>
    </source>
</evidence>
<sequence>MSARLVSPACARPFPPAVAQRPDGIALSSPPLSGYLGYKFGCVAAFVLAAAFGAIAIACVLMIPAKAIDDRAARGSNEDAPNSAPDAFTMLLKHRALLVLALALFHLGNAGLRHQVAVTARHREWLITQSGAFAVAEHRPDDTTCRKSPTNLPFPIDDPASTLIRWRPEWPGL</sequence>
<evidence type="ECO:0000256" key="1">
    <source>
        <dbReference type="SAM" id="Phobius"/>
    </source>
</evidence>
<gene>
    <name evidence="2" type="ORF">BjapCC829_05130</name>
</gene>
<dbReference type="Gene3D" id="1.20.1250.20">
    <property type="entry name" value="MFS general substrate transporter like domains"/>
    <property type="match status" value="1"/>
</dbReference>
<dbReference type="RefSeq" id="WP_231143864.1">
    <property type="nucleotide sequence ID" value="NZ_CP088100.1"/>
</dbReference>
<keyword evidence="1" id="KW-1133">Transmembrane helix</keyword>
<dbReference type="InterPro" id="IPR036259">
    <property type="entry name" value="MFS_trans_sf"/>
</dbReference>
<name>A0ABY3QPQ7_9BRAD</name>
<dbReference type="Proteomes" id="UP001430990">
    <property type="component" value="Chromosome"/>
</dbReference>
<keyword evidence="1" id="KW-0812">Transmembrane</keyword>
<evidence type="ECO:0000313" key="3">
    <source>
        <dbReference type="Proteomes" id="UP001430990"/>
    </source>
</evidence>